<accession>X5GL52</accession>
<proteinExistence type="predicted"/>
<keyword evidence="2" id="KW-1185">Reference proteome</keyword>
<dbReference type="HOGENOM" id="CLU_3343141_0_0_5"/>
<sequence length="37" mass="4388">MNILSTPEKATLINLDYLNDKYNVTHIIIINQHIRHK</sequence>
<organism evidence="1 2">
    <name type="scientific">Ehrlichia japonica</name>
    <dbReference type="NCBI Taxonomy" id="391036"/>
    <lineage>
        <taxon>Bacteria</taxon>
        <taxon>Pseudomonadati</taxon>
        <taxon>Pseudomonadota</taxon>
        <taxon>Alphaproteobacteria</taxon>
        <taxon>Rickettsiales</taxon>
        <taxon>Anaplasmataceae</taxon>
        <taxon>Ehrlichia</taxon>
    </lineage>
</organism>
<reference evidence="1 2" key="1">
    <citation type="submission" date="2014-03" db="EMBL/GenBank/DDBJ databases">
        <title>Sequencing and Comparison of Genomes and Transcriptome Profiles of Human Ehrlichiosis Agents.</title>
        <authorList>
            <person name="Lin M."/>
            <person name="Daugherty S.C."/>
            <person name="Nagaraj S."/>
            <person name="Cheng Z."/>
            <person name="Xiong Q."/>
            <person name="Lin F.-Y."/>
            <person name="Sengamalay N."/>
            <person name="Ott S."/>
            <person name="Godinez A."/>
            <person name="Tallon L.J."/>
            <person name="Sadzewicz L."/>
            <person name="Fraser C.M."/>
            <person name="Dunning Hotopp J.C."/>
            <person name="Rikihisa Y."/>
        </authorList>
    </citation>
    <scope>NUCLEOTIDE SEQUENCE [LARGE SCALE GENOMIC DNA]</scope>
    <source>
        <strain evidence="1 2">HF</strain>
    </source>
</reference>
<protein>
    <submittedName>
        <fullName evidence="1">Uncharacterized protein</fullName>
    </submittedName>
</protein>
<evidence type="ECO:0000313" key="2">
    <source>
        <dbReference type="Proteomes" id="UP000023762"/>
    </source>
</evidence>
<dbReference type="AlphaFoldDB" id="X5GL52"/>
<evidence type="ECO:0000313" key="1">
    <source>
        <dbReference type="EMBL" id="AHX04876.1"/>
    </source>
</evidence>
<dbReference type="EMBL" id="CP007474">
    <property type="protein sequence ID" value="AHX04876.1"/>
    <property type="molecule type" value="Genomic_DNA"/>
</dbReference>
<dbReference type="Proteomes" id="UP000023762">
    <property type="component" value="Chromosome"/>
</dbReference>
<gene>
    <name evidence="1" type="ORF">EHF_0226</name>
</gene>
<name>X5GL52_9RICK</name>
<dbReference type="KEGG" id="ehh:EHF_0226"/>